<gene>
    <name evidence="1" type="ORF">YALI1_F32064g</name>
</gene>
<name>A0A1D8NPV1_YARLL</name>
<proteinExistence type="predicted"/>
<dbReference type="VEuPathDB" id="FungiDB:YALI1_F32064g"/>
<protein>
    <submittedName>
        <fullName evidence="1">Uncharacterized protein</fullName>
    </submittedName>
</protein>
<evidence type="ECO:0000313" key="2">
    <source>
        <dbReference type="Proteomes" id="UP000182444"/>
    </source>
</evidence>
<dbReference type="AlphaFoldDB" id="A0A1D8NPV1"/>
<reference evidence="1 2" key="1">
    <citation type="journal article" date="2016" name="PLoS ONE">
        <title>Sequence Assembly of Yarrowia lipolytica Strain W29/CLIB89 Shows Transposable Element Diversity.</title>
        <authorList>
            <person name="Magnan C."/>
            <person name="Yu J."/>
            <person name="Chang I."/>
            <person name="Jahn E."/>
            <person name="Kanomata Y."/>
            <person name="Wu J."/>
            <person name="Zeller M."/>
            <person name="Oakes M."/>
            <person name="Baldi P."/>
            <person name="Sandmeyer S."/>
        </authorList>
    </citation>
    <scope>NUCLEOTIDE SEQUENCE [LARGE SCALE GENOMIC DNA]</scope>
    <source>
        <strain evidence="2">CLIB89(W29)</strain>
    </source>
</reference>
<sequence>MSGTGVWRTWGGWFGGEKTAAKTEVISAWGILRRSVMCSGIRRVSGFRLGPKYSNAPSRRMCDTNAKMRNEGLVMGLRRPGYVQLGLHAWGKPIPPSNRHIYLAATPFSCVLALKVQSQLVQTAPNPGCPNTRALPVHHTFGRLTSFELT</sequence>
<dbReference type="GeneID" id="94584050"/>
<accession>A0A1D8NPV1</accession>
<dbReference type="RefSeq" id="XP_068139572.1">
    <property type="nucleotide sequence ID" value="XM_068283471.1"/>
</dbReference>
<organism evidence="1 2">
    <name type="scientific">Yarrowia lipolytica</name>
    <name type="common">Candida lipolytica</name>
    <dbReference type="NCBI Taxonomy" id="4952"/>
    <lineage>
        <taxon>Eukaryota</taxon>
        <taxon>Fungi</taxon>
        <taxon>Dikarya</taxon>
        <taxon>Ascomycota</taxon>
        <taxon>Saccharomycotina</taxon>
        <taxon>Dipodascomycetes</taxon>
        <taxon>Dipodascales</taxon>
        <taxon>Dipodascales incertae sedis</taxon>
        <taxon>Yarrowia</taxon>
    </lineage>
</organism>
<dbReference type="Proteomes" id="UP000182444">
    <property type="component" value="Chromosome 1F"/>
</dbReference>
<dbReference type="EMBL" id="CP017558">
    <property type="protein sequence ID" value="AOW07658.1"/>
    <property type="molecule type" value="Genomic_DNA"/>
</dbReference>
<evidence type="ECO:0000313" key="1">
    <source>
        <dbReference type="EMBL" id="AOW07658.1"/>
    </source>
</evidence>